<dbReference type="SUPFAM" id="SSF103481">
    <property type="entry name" value="Multidrug resistance efflux transporter EmrE"/>
    <property type="match status" value="2"/>
</dbReference>
<evidence type="ECO:0000313" key="9">
    <source>
        <dbReference type="EMBL" id="CAB4912411.1"/>
    </source>
</evidence>
<dbReference type="EMBL" id="CAFBQL010000002">
    <property type="protein sequence ID" value="CAB5054867.1"/>
    <property type="molecule type" value="Genomic_DNA"/>
</dbReference>
<dbReference type="PANTHER" id="PTHR32322">
    <property type="entry name" value="INNER MEMBRANE TRANSPORTER"/>
    <property type="match status" value="1"/>
</dbReference>
<keyword evidence="4 5" id="KW-0472">Membrane</keyword>
<name>A0A6J7GV97_9ZZZZ</name>
<gene>
    <name evidence="7" type="ORF">UFOPK2289_00178</name>
    <name evidence="8" type="ORF">UFOPK3346_00344</name>
    <name evidence="9" type="ORF">UFOPK3670_00126</name>
    <name evidence="10" type="ORF">UFOPK4308_00371</name>
</gene>
<evidence type="ECO:0000259" key="6">
    <source>
        <dbReference type="Pfam" id="PF00892"/>
    </source>
</evidence>
<reference evidence="9" key="1">
    <citation type="submission" date="2020-05" db="EMBL/GenBank/DDBJ databases">
        <authorList>
            <person name="Chiriac C."/>
            <person name="Salcher M."/>
            <person name="Ghai R."/>
            <person name="Kavagutti S V."/>
        </authorList>
    </citation>
    <scope>NUCLEOTIDE SEQUENCE</scope>
</reference>
<dbReference type="InterPro" id="IPR000620">
    <property type="entry name" value="EamA_dom"/>
</dbReference>
<organism evidence="9">
    <name type="scientific">freshwater metagenome</name>
    <dbReference type="NCBI Taxonomy" id="449393"/>
    <lineage>
        <taxon>unclassified sequences</taxon>
        <taxon>metagenomes</taxon>
        <taxon>ecological metagenomes</taxon>
    </lineage>
</organism>
<dbReference type="EMBL" id="CAEZWT010000003">
    <property type="protein sequence ID" value="CAB4656882.1"/>
    <property type="molecule type" value="Genomic_DNA"/>
</dbReference>
<feature type="domain" description="EamA" evidence="6">
    <location>
        <begin position="158"/>
        <end position="293"/>
    </location>
</feature>
<evidence type="ECO:0000313" key="7">
    <source>
        <dbReference type="EMBL" id="CAB4656882.1"/>
    </source>
</evidence>
<keyword evidence="2 5" id="KW-0812">Transmembrane</keyword>
<evidence type="ECO:0000256" key="5">
    <source>
        <dbReference type="SAM" id="Phobius"/>
    </source>
</evidence>
<feature type="transmembrane region" description="Helical" evidence="5">
    <location>
        <begin position="128"/>
        <end position="147"/>
    </location>
</feature>
<evidence type="ECO:0000256" key="3">
    <source>
        <dbReference type="ARBA" id="ARBA00022989"/>
    </source>
</evidence>
<evidence type="ECO:0000256" key="2">
    <source>
        <dbReference type="ARBA" id="ARBA00022692"/>
    </source>
</evidence>
<keyword evidence="3 5" id="KW-1133">Transmembrane helix</keyword>
<comment type="subcellular location">
    <subcellularLocation>
        <location evidence="1">Membrane</location>
        <topology evidence="1">Multi-pass membrane protein</topology>
    </subcellularLocation>
</comment>
<feature type="transmembrane region" description="Helical" evidence="5">
    <location>
        <begin position="76"/>
        <end position="96"/>
    </location>
</feature>
<dbReference type="AlphaFoldDB" id="A0A6J7GV97"/>
<dbReference type="EMBL" id="CAFBMV010000001">
    <property type="protein sequence ID" value="CAB4912411.1"/>
    <property type="molecule type" value="Genomic_DNA"/>
</dbReference>
<feature type="transmembrane region" description="Helical" evidence="5">
    <location>
        <begin position="189"/>
        <end position="211"/>
    </location>
</feature>
<dbReference type="InterPro" id="IPR037185">
    <property type="entry name" value="EmrE-like"/>
</dbReference>
<feature type="transmembrane region" description="Helical" evidence="5">
    <location>
        <begin position="223"/>
        <end position="242"/>
    </location>
</feature>
<feature type="transmembrane region" description="Helical" evidence="5">
    <location>
        <begin position="276"/>
        <end position="296"/>
    </location>
</feature>
<evidence type="ECO:0000313" key="8">
    <source>
        <dbReference type="EMBL" id="CAB4858738.1"/>
    </source>
</evidence>
<dbReference type="GO" id="GO:0016020">
    <property type="term" value="C:membrane"/>
    <property type="evidence" value="ECO:0007669"/>
    <property type="project" value="UniProtKB-SubCell"/>
</dbReference>
<accession>A0A6J7GV97</accession>
<feature type="transmembrane region" description="Helical" evidence="5">
    <location>
        <begin position="12"/>
        <end position="31"/>
    </location>
</feature>
<dbReference type="EMBL" id="CAFBLE010000002">
    <property type="protein sequence ID" value="CAB4858738.1"/>
    <property type="molecule type" value="Genomic_DNA"/>
</dbReference>
<sequence>MRAATADAKRKEILGLIYALIGIFFFSLSLPLTKMAIDGFNPIFTAFVRPVIAATLAVPLLIAFKAPKFPQAHLRAFLFTIFGGVFIWPIFIASALNRTTSAHVAIIVSIMPLSTAIFAVLRTKQTVSWQFWAASVLGTALLVLFAISRGGAADADPIADLFTLIAVIASSMCYVEGAQLTQVMPGWQVISWVVILALPICIPASFIAWVLTHHNHVITTRSVVGLLGIGYSSMYIGFIAWYRGLKDAGTAHGSQVQQVQAILTLGWSALLLHEKVTTPMVLIACGVIGAVLWALISRQRIPVIS</sequence>
<dbReference type="Pfam" id="PF00892">
    <property type="entry name" value="EamA"/>
    <property type="match status" value="2"/>
</dbReference>
<protein>
    <submittedName>
        <fullName evidence="9">Unannotated protein</fullName>
    </submittedName>
</protein>
<evidence type="ECO:0000256" key="4">
    <source>
        <dbReference type="ARBA" id="ARBA00023136"/>
    </source>
</evidence>
<dbReference type="PANTHER" id="PTHR32322:SF2">
    <property type="entry name" value="EAMA DOMAIN-CONTAINING PROTEIN"/>
    <property type="match status" value="1"/>
</dbReference>
<feature type="transmembrane region" description="Helical" evidence="5">
    <location>
        <begin position="102"/>
        <end position="121"/>
    </location>
</feature>
<evidence type="ECO:0000313" key="10">
    <source>
        <dbReference type="EMBL" id="CAB5054867.1"/>
    </source>
</evidence>
<proteinExistence type="predicted"/>
<evidence type="ECO:0000256" key="1">
    <source>
        <dbReference type="ARBA" id="ARBA00004141"/>
    </source>
</evidence>
<dbReference type="InterPro" id="IPR050638">
    <property type="entry name" value="AA-Vitamin_Transporters"/>
</dbReference>
<feature type="domain" description="EamA" evidence="6">
    <location>
        <begin position="14"/>
        <end position="144"/>
    </location>
</feature>
<feature type="transmembrane region" description="Helical" evidence="5">
    <location>
        <begin position="43"/>
        <end position="64"/>
    </location>
</feature>